<evidence type="ECO:0000313" key="3">
    <source>
        <dbReference type="Proteomes" id="UP001234178"/>
    </source>
</evidence>
<gene>
    <name evidence="2" type="ORF">OUZ56_002601</name>
</gene>
<feature type="region of interest" description="Disordered" evidence="1">
    <location>
        <begin position="1"/>
        <end position="22"/>
    </location>
</feature>
<accession>A0ABR0A676</accession>
<keyword evidence="3" id="KW-1185">Reference proteome</keyword>
<proteinExistence type="predicted"/>
<reference evidence="2 3" key="1">
    <citation type="journal article" date="2023" name="Nucleic Acids Res.">
        <title>The hologenome of Daphnia magna reveals possible DNA methylation and microbiome-mediated evolution of the host genome.</title>
        <authorList>
            <person name="Chaturvedi A."/>
            <person name="Li X."/>
            <person name="Dhandapani V."/>
            <person name="Marshall H."/>
            <person name="Kissane S."/>
            <person name="Cuenca-Cambronero M."/>
            <person name="Asole G."/>
            <person name="Calvet F."/>
            <person name="Ruiz-Romero M."/>
            <person name="Marangio P."/>
            <person name="Guigo R."/>
            <person name="Rago D."/>
            <person name="Mirbahai L."/>
            <person name="Eastwood N."/>
            <person name="Colbourne J.K."/>
            <person name="Zhou J."/>
            <person name="Mallon E."/>
            <person name="Orsini L."/>
        </authorList>
    </citation>
    <scope>NUCLEOTIDE SEQUENCE [LARGE SCALE GENOMIC DNA]</scope>
    <source>
        <strain evidence="2">LRV0_1</strain>
    </source>
</reference>
<organism evidence="2 3">
    <name type="scientific">Daphnia magna</name>
    <dbReference type="NCBI Taxonomy" id="35525"/>
    <lineage>
        <taxon>Eukaryota</taxon>
        <taxon>Metazoa</taxon>
        <taxon>Ecdysozoa</taxon>
        <taxon>Arthropoda</taxon>
        <taxon>Crustacea</taxon>
        <taxon>Branchiopoda</taxon>
        <taxon>Diplostraca</taxon>
        <taxon>Cladocera</taxon>
        <taxon>Anomopoda</taxon>
        <taxon>Daphniidae</taxon>
        <taxon>Daphnia</taxon>
    </lineage>
</organism>
<evidence type="ECO:0000313" key="2">
    <source>
        <dbReference type="EMBL" id="KAK4020637.1"/>
    </source>
</evidence>
<name>A0ABR0A676_9CRUS</name>
<sequence length="59" mass="6595">MSNSAEAETERKQQLSLKRGSPLFEKTPIEASAIGKRTNLAVITTTEKDGCGRLRMWWA</sequence>
<dbReference type="Proteomes" id="UP001234178">
    <property type="component" value="Unassembled WGS sequence"/>
</dbReference>
<protein>
    <submittedName>
        <fullName evidence="2">Uncharacterized protein</fullName>
    </submittedName>
</protein>
<comment type="caution">
    <text evidence="2">The sequence shown here is derived from an EMBL/GenBank/DDBJ whole genome shotgun (WGS) entry which is preliminary data.</text>
</comment>
<dbReference type="EMBL" id="JAOYFB010000036">
    <property type="protein sequence ID" value="KAK4020637.1"/>
    <property type="molecule type" value="Genomic_DNA"/>
</dbReference>
<evidence type="ECO:0000256" key="1">
    <source>
        <dbReference type="SAM" id="MobiDB-lite"/>
    </source>
</evidence>